<name>A0A0P0RMT9_9BURK</name>
<dbReference type="Proteomes" id="UP000019146">
    <property type="component" value="Plasmid unnamed"/>
</dbReference>
<keyword evidence="1" id="KW-0812">Transmembrane</keyword>
<reference evidence="2 3" key="1">
    <citation type="journal article" date="2014" name="Genome Announc.">
        <title>Draft Genome Sequence of the Haloacid-Degrading Burkholderia caribensis Strain MBA4.</title>
        <authorList>
            <person name="Pan Y."/>
            <person name="Kong K.F."/>
            <person name="Tsang J.S."/>
        </authorList>
    </citation>
    <scope>NUCLEOTIDE SEQUENCE [LARGE SCALE GENOMIC DNA]</scope>
    <source>
        <strain evidence="2 3">MBA4</strain>
        <plasmid evidence="3">Plasmid</plasmid>
    </source>
</reference>
<gene>
    <name evidence="2" type="ORF">K788_0001497</name>
</gene>
<keyword evidence="1" id="KW-1133">Transmembrane helix</keyword>
<keyword evidence="1" id="KW-0472">Membrane</keyword>
<dbReference type="EMBL" id="CP012748">
    <property type="protein sequence ID" value="ALL70153.1"/>
    <property type="molecule type" value="Genomic_DNA"/>
</dbReference>
<keyword evidence="2" id="KW-0614">Plasmid</keyword>
<geneLocation type="plasmid" evidence="3"/>
<evidence type="ECO:0000256" key="1">
    <source>
        <dbReference type="SAM" id="Phobius"/>
    </source>
</evidence>
<feature type="transmembrane region" description="Helical" evidence="1">
    <location>
        <begin position="47"/>
        <end position="64"/>
    </location>
</feature>
<sequence length="70" mass="7450">MKFSHKLDSQKAGPIWGLAFGSLVALAGVALWCNAKLASTEGRFDEPLAVAAVLVGVFAAIYAAHELRHR</sequence>
<dbReference type="KEGG" id="bcai:K788_0001497"/>
<evidence type="ECO:0000313" key="2">
    <source>
        <dbReference type="EMBL" id="ALL70153.1"/>
    </source>
</evidence>
<evidence type="ECO:0000313" key="3">
    <source>
        <dbReference type="Proteomes" id="UP000019146"/>
    </source>
</evidence>
<accession>A0A0P0RMT9</accession>
<dbReference type="AlphaFoldDB" id="A0A0P0RMT9"/>
<feature type="transmembrane region" description="Helical" evidence="1">
    <location>
        <begin position="12"/>
        <end position="32"/>
    </location>
</feature>
<proteinExistence type="predicted"/>
<organism evidence="2 3">
    <name type="scientific">Paraburkholderia caribensis MBA4</name>
    <dbReference type="NCBI Taxonomy" id="1323664"/>
    <lineage>
        <taxon>Bacteria</taxon>
        <taxon>Pseudomonadati</taxon>
        <taxon>Pseudomonadota</taxon>
        <taxon>Betaproteobacteria</taxon>
        <taxon>Burkholderiales</taxon>
        <taxon>Burkholderiaceae</taxon>
        <taxon>Paraburkholderia</taxon>
    </lineage>
</organism>
<protein>
    <submittedName>
        <fullName evidence="2">Uncharacterized protein</fullName>
    </submittedName>
</protein>